<dbReference type="InterPro" id="IPR044962">
    <property type="entry name" value="CLV3/ESR"/>
</dbReference>
<accession>A0AB32WVE3</accession>
<proteinExistence type="predicted"/>
<dbReference type="GeneID" id="108663429"/>
<gene>
    <name evidence="3" type="primary">LOC108663429</name>
</gene>
<dbReference type="KEGG" id="tcc:108663429"/>
<evidence type="ECO:0000313" key="2">
    <source>
        <dbReference type="Proteomes" id="UP000694886"/>
    </source>
</evidence>
<name>A0AB32WVE3_THECC</name>
<protein>
    <submittedName>
        <fullName evidence="3">CLAVATA3/ESR (CLE)-related protein 40</fullName>
    </submittedName>
</protein>
<dbReference type="AlphaFoldDB" id="A0AB32WVE3"/>
<evidence type="ECO:0000256" key="1">
    <source>
        <dbReference type="SAM" id="Phobius"/>
    </source>
</evidence>
<keyword evidence="1" id="KW-0472">Membrane</keyword>
<dbReference type="Gramene" id="Tc09v2_t018690.1">
    <property type="protein sequence ID" value="Tc09v2_p018690.1"/>
    <property type="gene ID" value="Tc09v2_g018690"/>
</dbReference>
<sequence length="130" mass="14837">MPRFQMSVIKSIVQKTKRLSYIFLSLFLFWHTERFLIFMPFSSMVFIRALQGILIILMVASVPFVHSSRTSNRLLGERTMAEETSTITGELESNYCFNRFGRGGSVLIVEEREVPTGPDPLHHNSNPTGP</sequence>
<keyword evidence="1" id="KW-1133">Transmembrane helix</keyword>
<dbReference type="RefSeq" id="XP_017982630.1">
    <property type="nucleotide sequence ID" value="XM_018127141.1"/>
</dbReference>
<reference evidence="2" key="1">
    <citation type="journal article" date="1997" name="Nucleic Acids Res.">
        <title>tRNAscan-SE: a program for improved detection of transfer RNA genes in genomic sequence.</title>
        <authorList>
            <person name="Lowe T.M."/>
            <person name="Eddy S.R."/>
        </authorList>
    </citation>
    <scope>NUCLEOTIDE SEQUENCE [LARGE SCALE GENOMIC DNA]</scope>
    <source>
        <strain evidence="2">r\B97-61/B2</strain>
    </source>
</reference>
<organism evidence="2 3">
    <name type="scientific">Theobroma cacao</name>
    <name type="common">Cacao</name>
    <name type="synonym">Cocoa</name>
    <dbReference type="NCBI Taxonomy" id="3641"/>
    <lineage>
        <taxon>Eukaryota</taxon>
        <taxon>Viridiplantae</taxon>
        <taxon>Streptophyta</taxon>
        <taxon>Embryophyta</taxon>
        <taxon>Tracheophyta</taxon>
        <taxon>Spermatophyta</taxon>
        <taxon>Magnoliopsida</taxon>
        <taxon>eudicotyledons</taxon>
        <taxon>Gunneridae</taxon>
        <taxon>Pentapetalae</taxon>
        <taxon>rosids</taxon>
        <taxon>malvids</taxon>
        <taxon>Malvales</taxon>
        <taxon>Malvaceae</taxon>
        <taxon>Byttnerioideae</taxon>
        <taxon>Theobroma</taxon>
    </lineage>
</organism>
<keyword evidence="1" id="KW-0812">Transmembrane</keyword>
<evidence type="ECO:0000313" key="3">
    <source>
        <dbReference type="RefSeq" id="XP_017982630.1"/>
    </source>
</evidence>
<dbReference type="PANTHER" id="PTHR36349">
    <property type="entry name" value="PROTEIN CLAVATA 3"/>
    <property type="match status" value="1"/>
</dbReference>
<dbReference type="Proteomes" id="UP000694886">
    <property type="component" value="Chromosome 9"/>
</dbReference>
<dbReference type="GO" id="GO:0033612">
    <property type="term" value="F:receptor serine/threonine kinase binding"/>
    <property type="evidence" value="ECO:0007669"/>
    <property type="project" value="InterPro"/>
</dbReference>
<reference evidence="3" key="2">
    <citation type="submission" date="2025-08" db="UniProtKB">
        <authorList>
            <consortium name="RefSeq"/>
        </authorList>
    </citation>
    <scope>IDENTIFICATION</scope>
</reference>
<feature type="transmembrane region" description="Helical" evidence="1">
    <location>
        <begin position="45"/>
        <end position="65"/>
    </location>
</feature>
<feature type="transmembrane region" description="Helical" evidence="1">
    <location>
        <begin position="21"/>
        <end position="39"/>
    </location>
</feature>
<dbReference type="PANTHER" id="PTHR36349:SF1">
    <property type="entry name" value="CLAVATA3_ESR (CLE) GENE FAMILY MEMBER"/>
    <property type="match status" value="1"/>
</dbReference>